<evidence type="ECO:0000313" key="2">
    <source>
        <dbReference type="Proteomes" id="UP000182278"/>
    </source>
</evidence>
<organism evidence="1 2">
    <name type="scientific">Candidatus Desantisbacteria bacterium CG1_02_38_46</name>
    <dbReference type="NCBI Taxonomy" id="1817893"/>
    <lineage>
        <taxon>Bacteria</taxon>
        <taxon>Candidatus Desantisiibacteriota</taxon>
    </lineage>
</organism>
<comment type="caution">
    <text evidence="1">The sequence shown here is derived from an EMBL/GenBank/DDBJ whole genome shotgun (WGS) entry which is preliminary data.</text>
</comment>
<proteinExistence type="predicted"/>
<evidence type="ECO:0008006" key="3">
    <source>
        <dbReference type="Google" id="ProtNLM"/>
    </source>
</evidence>
<name>A0A1J4SCI1_9BACT</name>
<dbReference type="Proteomes" id="UP000182278">
    <property type="component" value="Unassembled WGS sequence"/>
</dbReference>
<reference evidence="1 2" key="1">
    <citation type="journal article" date="2016" name="Environ. Microbiol.">
        <title>Genomic resolution of a cold subsurface aquifer community provides metabolic insights for novel microbes adapted to high CO concentrations.</title>
        <authorList>
            <person name="Probst A.J."/>
            <person name="Castelle C.J."/>
            <person name="Singh A."/>
            <person name="Brown C.T."/>
            <person name="Anantharaman K."/>
            <person name="Sharon I."/>
            <person name="Hug L.A."/>
            <person name="Burstein D."/>
            <person name="Emerson J.B."/>
            <person name="Thomas B.C."/>
            <person name="Banfield J.F."/>
        </authorList>
    </citation>
    <scope>NUCLEOTIDE SEQUENCE [LARGE SCALE GENOMIC DNA]</scope>
    <source>
        <strain evidence="1">CG1_02_38_46</strain>
    </source>
</reference>
<dbReference type="AlphaFoldDB" id="A0A1J4SCI1"/>
<dbReference type="EMBL" id="MNUO01000065">
    <property type="protein sequence ID" value="OIN97091.1"/>
    <property type="molecule type" value="Genomic_DNA"/>
</dbReference>
<sequence>MFKVKDPRGITVSLSRVCWNNHIIPEHPIMKHFHKEIKQTLEDPDCIFQSKISKTSHLYFRGHTHFKYGHFYLLVVVEIKVHHGYVKTSFPVYNLSKGGELLWKKD</sequence>
<accession>A0A1J4SCI1</accession>
<gene>
    <name evidence="1" type="ORF">AUJ66_04440</name>
</gene>
<protein>
    <recommendedName>
        <fullName evidence="3">Phage-Barnase-EndoU-ColicinE5/D-RelE like nuclease 3 domain-containing protein</fullName>
    </recommendedName>
</protein>
<evidence type="ECO:0000313" key="1">
    <source>
        <dbReference type="EMBL" id="OIN97091.1"/>
    </source>
</evidence>
<dbReference type="STRING" id="1817893.AUJ66_04440"/>